<organism evidence="1 2">
    <name type="scientific">Kibdelosporangium aridum</name>
    <dbReference type="NCBI Taxonomy" id="2030"/>
    <lineage>
        <taxon>Bacteria</taxon>
        <taxon>Bacillati</taxon>
        <taxon>Actinomycetota</taxon>
        <taxon>Actinomycetes</taxon>
        <taxon>Pseudonocardiales</taxon>
        <taxon>Pseudonocardiaceae</taxon>
        <taxon>Kibdelosporangium</taxon>
    </lineage>
</organism>
<evidence type="ECO:0000313" key="1">
    <source>
        <dbReference type="EMBL" id="RSM67896.1"/>
    </source>
</evidence>
<accession>A0A428YK11</accession>
<evidence type="ECO:0000313" key="2">
    <source>
        <dbReference type="Proteomes" id="UP000287547"/>
    </source>
</evidence>
<dbReference type="OrthoDB" id="4480597at2"/>
<dbReference type="RefSeq" id="WP_051796197.1">
    <property type="nucleotide sequence ID" value="NZ_QHKI01000078.1"/>
</dbReference>
<dbReference type="AlphaFoldDB" id="A0A428YK11"/>
<sequence length="78" mass="8455">MVNAHRFQLVEPVPAPSVAPPPVANPLPEKKIVTRMREHYAAVQHLRGQGLSNPAVGRKLGLHAVTVCKFAQARSVDV</sequence>
<dbReference type="EMBL" id="QHKI01000078">
    <property type="protein sequence ID" value="RSM67896.1"/>
    <property type="molecule type" value="Genomic_DNA"/>
</dbReference>
<protein>
    <submittedName>
        <fullName evidence="1">Uncharacterized protein</fullName>
    </submittedName>
</protein>
<name>A0A428YK11_KIBAR</name>
<comment type="caution">
    <text evidence="1">The sequence shown here is derived from an EMBL/GenBank/DDBJ whole genome shotgun (WGS) entry which is preliminary data.</text>
</comment>
<proteinExistence type="predicted"/>
<reference evidence="1 2" key="1">
    <citation type="submission" date="2018-05" db="EMBL/GenBank/DDBJ databases">
        <title>Evolution of GPA BGCs.</title>
        <authorList>
            <person name="Waglechner N."/>
            <person name="Wright G.D."/>
        </authorList>
    </citation>
    <scope>NUCLEOTIDE SEQUENCE [LARGE SCALE GENOMIC DNA]</scope>
    <source>
        <strain evidence="1 2">A82846</strain>
    </source>
</reference>
<gene>
    <name evidence="1" type="ORF">DMH04_47860</name>
</gene>
<dbReference type="Proteomes" id="UP000287547">
    <property type="component" value="Unassembled WGS sequence"/>
</dbReference>